<name>A0A1A0H741_9ASCO</name>
<reference evidence="2 3" key="1">
    <citation type="submission" date="2016-05" db="EMBL/GenBank/DDBJ databases">
        <title>Comparative genomics of biotechnologically important yeasts.</title>
        <authorList>
            <consortium name="DOE Joint Genome Institute"/>
            <person name="Riley R."/>
            <person name="Haridas S."/>
            <person name="Wolfe K.H."/>
            <person name="Lopes M.R."/>
            <person name="Hittinger C.T."/>
            <person name="Goker M."/>
            <person name="Salamov A."/>
            <person name="Wisecaver J."/>
            <person name="Long T.M."/>
            <person name="Aerts A.L."/>
            <person name="Barry K."/>
            <person name="Choi C."/>
            <person name="Clum A."/>
            <person name="Coughlan A.Y."/>
            <person name="Deshpande S."/>
            <person name="Douglass A.P."/>
            <person name="Hanson S.J."/>
            <person name="Klenk H.-P."/>
            <person name="LaButti K."/>
            <person name="Lapidus A."/>
            <person name="Lindquist E."/>
            <person name="Lipzen A."/>
            <person name="Meier-kolthoff J.P."/>
            <person name="Ohm R.A."/>
            <person name="Otillar R.P."/>
            <person name="Pangilinan J."/>
            <person name="Peng Y."/>
            <person name="Rokas A."/>
            <person name="Rosa C.A."/>
            <person name="Scheuner C."/>
            <person name="Sibirny A.A."/>
            <person name="Slot J.C."/>
            <person name="Stielow J.B."/>
            <person name="Sun H."/>
            <person name="Kurtzman C.P."/>
            <person name="Blackwell M."/>
            <person name="Grigoriev I.V."/>
            <person name="Jeffries T.W."/>
        </authorList>
    </citation>
    <scope>NUCLEOTIDE SEQUENCE [LARGE SCALE GENOMIC DNA]</scope>
    <source>
        <strain evidence="2 3">NRRL YB-4993</strain>
    </source>
</reference>
<feature type="region of interest" description="Disordered" evidence="1">
    <location>
        <begin position="440"/>
        <end position="500"/>
    </location>
</feature>
<feature type="compositionally biased region" description="Basic residues" evidence="1">
    <location>
        <begin position="460"/>
        <end position="472"/>
    </location>
</feature>
<comment type="caution">
    <text evidence="2">The sequence shown here is derived from an EMBL/GenBank/DDBJ whole genome shotgun (WGS) entry which is preliminary data.</text>
</comment>
<dbReference type="Proteomes" id="UP000092555">
    <property type="component" value="Unassembled WGS sequence"/>
</dbReference>
<accession>A0A1A0H741</accession>
<dbReference type="AlphaFoldDB" id="A0A1A0H741"/>
<protein>
    <submittedName>
        <fullName evidence="2">Uncharacterized protein</fullName>
    </submittedName>
</protein>
<sequence length="500" mass="57027">MDFAASHAVTGGAHRSMLVVVGHTKWPENLGLLVSSQTTLIKDKPVTKYPKERYSSHPIDLQYLTQSNEESNVIRKRNAISTKTHRRPPSGLFDILYDENPTKSHSHTISSDFPPEKLKSPSYIEIERAILAGHTLRSDRNSPHAPTVTMIDEKLPRSGSIISNDASIRHRGTIKRRNKMTRREPSDHAAVLLSLVLSVHSQAEKVSSGRPKRSRLFSVFPVRRRTSYKYYPIQRREQVLRFTSQKEVDDYFLINNITSLMKELLPSTMANFEYKKLRRPNPLLVSHPVRFDMSPDACFTRLDIDPTARHESKHVTEHVRSCYKLGPNTLASEHGCRNSQSKSPEIARHRSFLSAVYTNYQRITFAGKRQIPLKLETVLPLENKMITDSERDSLNTQILMEVLLRRTVAAKIEFRLNQSRKMHNKPTKDFTNISGSLTSSVSNLGSRESQPIRYDGKYSHSSKSKDKKSKIRHNFETTSSESGDRVILSNSARFPSPQIS</sequence>
<evidence type="ECO:0000313" key="2">
    <source>
        <dbReference type="EMBL" id="OBA19919.1"/>
    </source>
</evidence>
<gene>
    <name evidence="2" type="ORF">METBIDRAFT_12950</name>
</gene>
<organism evidence="2 3">
    <name type="scientific">Metschnikowia bicuspidata var. bicuspidata NRRL YB-4993</name>
    <dbReference type="NCBI Taxonomy" id="869754"/>
    <lineage>
        <taxon>Eukaryota</taxon>
        <taxon>Fungi</taxon>
        <taxon>Dikarya</taxon>
        <taxon>Ascomycota</taxon>
        <taxon>Saccharomycotina</taxon>
        <taxon>Pichiomycetes</taxon>
        <taxon>Metschnikowiaceae</taxon>
        <taxon>Metschnikowia</taxon>
    </lineage>
</organism>
<dbReference type="EMBL" id="LXTC01000005">
    <property type="protein sequence ID" value="OBA19919.1"/>
    <property type="molecule type" value="Genomic_DNA"/>
</dbReference>
<feature type="compositionally biased region" description="Polar residues" evidence="1">
    <location>
        <begin position="488"/>
        <end position="500"/>
    </location>
</feature>
<evidence type="ECO:0000256" key="1">
    <source>
        <dbReference type="SAM" id="MobiDB-lite"/>
    </source>
</evidence>
<proteinExistence type="predicted"/>
<evidence type="ECO:0000313" key="3">
    <source>
        <dbReference type="Proteomes" id="UP000092555"/>
    </source>
</evidence>
<dbReference type="RefSeq" id="XP_018710444.1">
    <property type="nucleotide sequence ID" value="XM_018854285.1"/>
</dbReference>
<dbReference type="OrthoDB" id="4026705at2759"/>
<keyword evidence="3" id="KW-1185">Reference proteome</keyword>
<dbReference type="GeneID" id="30027261"/>
<feature type="compositionally biased region" description="Polar residues" evidence="1">
    <location>
        <begin position="440"/>
        <end position="449"/>
    </location>
</feature>